<comment type="catalytic activity">
    <reaction evidence="14">
        <text>resolvin D1 + NAD(+) = 17-oxoresolvin D1 + NADH + H(+)</text>
        <dbReference type="Rhea" id="RHEA:50128"/>
        <dbReference type="ChEBI" id="CHEBI:15378"/>
        <dbReference type="ChEBI" id="CHEBI:57540"/>
        <dbReference type="ChEBI" id="CHEBI:57945"/>
        <dbReference type="ChEBI" id="CHEBI:132079"/>
        <dbReference type="ChEBI" id="CHEBI:132081"/>
    </reaction>
    <physiologicalReaction direction="left-to-right" evidence="14">
        <dbReference type="Rhea" id="RHEA:50129"/>
    </physiologicalReaction>
</comment>
<comment type="catalytic activity">
    <reaction evidence="18">
        <text>prostaglandin E2 + NAD(+) = 15-oxoprostaglandin E2 + NADH + H(+)</text>
        <dbReference type="Rhea" id="RHEA:11876"/>
        <dbReference type="ChEBI" id="CHEBI:15378"/>
        <dbReference type="ChEBI" id="CHEBI:57400"/>
        <dbReference type="ChEBI" id="CHEBI:57540"/>
        <dbReference type="ChEBI" id="CHEBI:57945"/>
        <dbReference type="ChEBI" id="CHEBI:606564"/>
        <dbReference type="EC" id="1.1.1.141"/>
    </reaction>
    <physiologicalReaction direction="left-to-right" evidence="18">
        <dbReference type="Rhea" id="RHEA:11877"/>
    </physiologicalReaction>
</comment>
<comment type="catalytic activity">
    <reaction evidence="10">
        <text>resolvin D1 + NAD(+) = 8-oxoresolvin D1 + NADH + H(+)</text>
        <dbReference type="Rhea" id="RHEA:50124"/>
        <dbReference type="ChEBI" id="CHEBI:15378"/>
        <dbReference type="ChEBI" id="CHEBI:57540"/>
        <dbReference type="ChEBI" id="CHEBI:57945"/>
        <dbReference type="ChEBI" id="CHEBI:132079"/>
        <dbReference type="ChEBI" id="CHEBI:132080"/>
    </reaction>
    <physiologicalReaction direction="left-to-right" evidence="10">
        <dbReference type="Rhea" id="RHEA:50125"/>
    </physiologicalReaction>
</comment>
<dbReference type="GO" id="GO:0005737">
    <property type="term" value="C:cytoplasm"/>
    <property type="evidence" value="ECO:0007669"/>
    <property type="project" value="TreeGrafter"/>
</dbReference>
<name>A0A2T7NEL4_POMCA</name>
<dbReference type="Gene3D" id="3.40.50.720">
    <property type="entry name" value="NAD(P)-binding Rossmann-like Domain"/>
    <property type="match status" value="1"/>
</dbReference>
<evidence type="ECO:0000256" key="11">
    <source>
        <dbReference type="ARBA" id="ARBA00048008"/>
    </source>
</evidence>
<dbReference type="EC" id="1.1.1.232" evidence="4"/>
<evidence type="ECO:0000256" key="10">
    <source>
        <dbReference type="ARBA" id="ARBA00047672"/>
    </source>
</evidence>
<dbReference type="PRINTS" id="PR00080">
    <property type="entry name" value="SDRFAMILY"/>
</dbReference>
<dbReference type="SUPFAM" id="SSF51735">
    <property type="entry name" value="NAD(P)-binding Rossmann-fold domains"/>
    <property type="match status" value="1"/>
</dbReference>
<organism evidence="23 24">
    <name type="scientific">Pomacea canaliculata</name>
    <name type="common">Golden apple snail</name>
    <dbReference type="NCBI Taxonomy" id="400727"/>
    <lineage>
        <taxon>Eukaryota</taxon>
        <taxon>Metazoa</taxon>
        <taxon>Spiralia</taxon>
        <taxon>Lophotrochozoa</taxon>
        <taxon>Mollusca</taxon>
        <taxon>Gastropoda</taxon>
        <taxon>Caenogastropoda</taxon>
        <taxon>Architaenioglossa</taxon>
        <taxon>Ampullarioidea</taxon>
        <taxon>Ampullariidae</taxon>
        <taxon>Pomacea</taxon>
    </lineage>
</organism>
<accession>A0A2T7NEL4</accession>
<comment type="catalytic activity">
    <reaction evidence="11">
        <text>14-hydroxy-(4Z,7Z,10Z,12E,16Z,19Z)-docosahexaenoate + NAD(+) = 14-oxo-(4Z,7Z,10Z,12E,16Z,19Z)-docosahexaenoate + NADH + H(+)</text>
        <dbReference type="Rhea" id="RHEA:48952"/>
        <dbReference type="ChEBI" id="CHEBI:15378"/>
        <dbReference type="ChEBI" id="CHEBI:57540"/>
        <dbReference type="ChEBI" id="CHEBI:57945"/>
        <dbReference type="ChEBI" id="CHEBI:90866"/>
        <dbReference type="ChEBI" id="CHEBI:90867"/>
    </reaction>
    <physiologicalReaction direction="left-to-right" evidence="11">
        <dbReference type="Rhea" id="RHEA:48953"/>
    </physiologicalReaction>
</comment>
<dbReference type="PRINTS" id="PR00081">
    <property type="entry name" value="GDHRDH"/>
</dbReference>
<evidence type="ECO:0000256" key="22">
    <source>
        <dbReference type="RuleBase" id="RU000363"/>
    </source>
</evidence>
<dbReference type="OrthoDB" id="37659at2759"/>
<comment type="catalytic activity">
    <reaction evidence="16">
        <text>lipoxin A4 + NAD(+) = 15-oxo-(5S,6R)-dihydroxy-(7E,9E,11Z,13E)-eicosatetraenoate + NADH + H(+)</text>
        <dbReference type="Rhea" id="RHEA:41572"/>
        <dbReference type="ChEBI" id="CHEBI:15378"/>
        <dbReference type="ChEBI" id="CHEBI:57540"/>
        <dbReference type="ChEBI" id="CHEBI:57945"/>
        <dbReference type="ChEBI" id="CHEBI:67026"/>
        <dbReference type="ChEBI" id="CHEBI:78311"/>
    </reaction>
    <physiologicalReaction direction="left-to-right" evidence="16">
        <dbReference type="Rhea" id="RHEA:41573"/>
    </physiologicalReaction>
</comment>
<dbReference type="EMBL" id="PZQS01000013">
    <property type="protein sequence ID" value="PVD19618.1"/>
    <property type="molecule type" value="Genomic_DNA"/>
</dbReference>
<evidence type="ECO:0000256" key="21">
    <source>
        <dbReference type="ARBA" id="ARBA00049188"/>
    </source>
</evidence>
<dbReference type="GO" id="GO:0047034">
    <property type="term" value="F:15-hydroxyicosatetraenoate dehydrogenase activity"/>
    <property type="evidence" value="ECO:0007669"/>
    <property type="project" value="UniProtKB-EC"/>
</dbReference>
<comment type="catalytic activity">
    <reaction evidence="12">
        <text>15-oxo-(5S,6R)-dihydroxy-(7E,9E,11Z)-eicosatrienoate + NADH + H(+) = (5S,6R,15S)-trihydroxy-(7E,9E,11Z)-eicosatrienoate + NAD(+)</text>
        <dbReference type="Rhea" id="RHEA:41596"/>
        <dbReference type="ChEBI" id="CHEBI:15378"/>
        <dbReference type="ChEBI" id="CHEBI:57540"/>
        <dbReference type="ChEBI" id="CHEBI:57945"/>
        <dbReference type="ChEBI" id="CHEBI:78325"/>
        <dbReference type="ChEBI" id="CHEBI:78329"/>
    </reaction>
    <physiologicalReaction direction="left-to-right" evidence="12">
        <dbReference type="Rhea" id="RHEA:41597"/>
    </physiologicalReaction>
</comment>
<dbReference type="InterPro" id="IPR002347">
    <property type="entry name" value="SDR_fam"/>
</dbReference>
<evidence type="ECO:0000256" key="17">
    <source>
        <dbReference type="ARBA" id="ARBA00048611"/>
    </source>
</evidence>
<dbReference type="Pfam" id="PF00106">
    <property type="entry name" value="adh_short"/>
    <property type="match status" value="1"/>
</dbReference>
<keyword evidence="2" id="KW-0560">Oxidoreductase</keyword>
<dbReference type="AlphaFoldDB" id="A0A2T7NEL4"/>
<comment type="catalytic activity">
    <reaction evidence="19">
        <text>resolvin D2 + NAD(+) = 16-oxoresolvin D2 + NADH + H(+)</text>
        <dbReference type="Rhea" id="RHEA:53588"/>
        <dbReference type="ChEBI" id="CHEBI:15378"/>
        <dbReference type="ChEBI" id="CHEBI:57540"/>
        <dbReference type="ChEBI" id="CHEBI:57945"/>
        <dbReference type="ChEBI" id="CHEBI:133367"/>
        <dbReference type="ChEBI" id="CHEBI:137498"/>
    </reaction>
    <physiologicalReaction direction="left-to-right" evidence="19">
        <dbReference type="Rhea" id="RHEA:53589"/>
    </physiologicalReaction>
</comment>
<dbReference type="InterPro" id="IPR036291">
    <property type="entry name" value="NAD(P)-bd_dom_sf"/>
</dbReference>
<comment type="catalytic activity">
    <reaction evidence="15">
        <text>resolvin D2 + NAD(+) = 7-oxoresolvin D2 + NADH + H(+)</text>
        <dbReference type="Rhea" id="RHEA:53584"/>
        <dbReference type="ChEBI" id="CHEBI:15378"/>
        <dbReference type="ChEBI" id="CHEBI:57540"/>
        <dbReference type="ChEBI" id="CHEBI:57945"/>
        <dbReference type="ChEBI" id="CHEBI:133367"/>
        <dbReference type="ChEBI" id="CHEBI:137497"/>
    </reaction>
    <physiologicalReaction direction="left-to-right" evidence="15">
        <dbReference type="Rhea" id="RHEA:53585"/>
    </physiologicalReaction>
</comment>
<reference evidence="23 24" key="1">
    <citation type="submission" date="2018-04" db="EMBL/GenBank/DDBJ databases">
        <title>The genome of golden apple snail Pomacea canaliculata provides insight into stress tolerance and invasive adaptation.</title>
        <authorList>
            <person name="Liu C."/>
            <person name="Liu B."/>
            <person name="Ren Y."/>
            <person name="Zhang Y."/>
            <person name="Wang H."/>
            <person name="Li S."/>
            <person name="Jiang F."/>
            <person name="Yin L."/>
            <person name="Zhang G."/>
            <person name="Qian W."/>
            <person name="Fan W."/>
        </authorList>
    </citation>
    <scope>NUCLEOTIDE SEQUENCE [LARGE SCALE GENOMIC DNA]</scope>
    <source>
        <strain evidence="23">SZHN2017</strain>
        <tissue evidence="23">Muscle</tissue>
    </source>
</reference>
<keyword evidence="24" id="KW-1185">Reference proteome</keyword>
<dbReference type="PROSITE" id="PS00061">
    <property type="entry name" value="ADH_SHORT"/>
    <property type="match status" value="1"/>
</dbReference>
<dbReference type="InterPro" id="IPR020904">
    <property type="entry name" value="Sc_DH/Rdtase_CS"/>
</dbReference>
<evidence type="ECO:0000256" key="16">
    <source>
        <dbReference type="ARBA" id="ARBA00048535"/>
    </source>
</evidence>
<dbReference type="OMA" id="YFSEMND"/>
<dbReference type="PANTHER" id="PTHR44229:SF4">
    <property type="entry name" value="15-HYDROXYPROSTAGLANDIN DEHYDROGENASE [NAD(+)]"/>
    <property type="match status" value="1"/>
</dbReference>
<evidence type="ECO:0000256" key="1">
    <source>
        <dbReference type="ARBA" id="ARBA00006484"/>
    </source>
</evidence>
<comment type="catalytic activity">
    <reaction evidence="13">
        <text>(11R)-hydroxy-(5Z,8Z,12E,14Z)-eicosatetraenoate + NAD(+) = 11-oxo-(5Z,8Z,12E,14Z)-eicosatetraenoate + NADH + H(+)</text>
        <dbReference type="Rhea" id="RHEA:48640"/>
        <dbReference type="ChEBI" id="CHEBI:15378"/>
        <dbReference type="ChEBI" id="CHEBI:57540"/>
        <dbReference type="ChEBI" id="CHEBI:57945"/>
        <dbReference type="ChEBI" id="CHEBI:78836"/>
        <dbReference type="ChEBI" id="CHEBI:90697"/>
    </reaction>
    <physiologicalReaction direction="left-to-right" evidence="13">
        <dbReference type="Rhea" id="RHEA:48641"/>
    </physiologicalReaction>
</comment>
<comment type="caution">
    <text evidence="23">The sequence shown here is derived from an EMBL/GenBank/DDBJ whole genome shotgun (WGS) entry which is preliminary data.</text>
</comment>
<evidence type="ECO:0000256" key="6">
    <source>
        <dbReference type="ARBA" id="ARBA00041812"/>
    </source>
</evidence>
<evidence type="ECO:0000256" key="5">
    <source>
        <dbReference type="ARBA" id="ARBA00040276"/>
    </source>
</evidence>
<comment type="similarity">
    <text evidence="1 22">Belongs to the short-chain dehydrogenases/reductases (SDR) family.</text>
</comment>
<evidence type="ECO:0000313" key="23">
    <source>
        <dbReference type="EMBL" id="PVD19618.1"/>
    </source>
</evidence>
<evidence type="ECO:0000256" key="8">
    <source>
        <dbReference type="ARBA" id="ARBA00045705"/>
    </source>
</evidence>
<protein>
    <recommendedName>
        <fullName evidence="5">15-hydroxyprostaglandin dehydrogenase [NAD(+)]</fullName>
        <ecNumber evidence="3">1.1.1.141</ecNumber>
        <ecNumber evidence="4">1.1.1.232</ecNumber>
    </recommendedName>
    <alternativeName>
        <fullName evidence="7">Eicosanoid/docosanoid dehydrogenase [NAD(+)]</fullName>
    </alternativeName>
    <alternativeName>
        <fullName evidence="6">Prostaglandin dehydrogenase 1</fullName>
    </alternativeName>
</protein>
<evidence type="ECO:0000256" key="12">
    <source>
        <dbReference type="ARBA" id="ARBA00048140"/>
    </source>
</evidence>
<dbReference type="EC" id="1.1.1.141" evidence="3"/>
<sequence length="272" mass="29921">MNLSGKRVFLTGGARGIGRGISEALLSKGAMVMFCDINPGTGKQTEEELQKQYSSDSVSFIKADVADSQQLKAAFEAAVTKFGAVDIHINNAGILDERIWERMFAVNAIGTIRGCQIALEHMRRDKGGHGGVIMNVVSMGGLGSSYWFPAYTASKHAVIGFVNSWAESPYQPQHGVRWGCVCPVSVDTEMLNMEENQIYDLSENQKHTATHKVQISDVVDVFMKLVQDENSNGALMEVSRENNGVYCRRQLVYMNNVSPPCFMDNLPFPGQT</sequence>
<evidence type="ECO:0000256" key="9">
    <source>
        <dbReference type="ARBA" id="ARBA00047325"/>
    </source>
</evidence>
<dbReference type="STRING" id="400727.A0A2T7NEL4"/>
<evidence type="ECO:0000256" key="4">
    <source>
        <dbReference type="ARBA" id="ARBA00039060"/>
    </source>
</evidence>
<evidence type="ECO:0000256" key="15">
    <source>
        <dbReference type="ARBA" id="ARBA00048393"/>
    </source>
</evidence>
<evidence type="ECO:0000256" key="7">
    <source>
        <dbReference type="ARBA" id="ARBA00042026"/>
    </source>
</evidence>
<evidence type="ECO:0000256" key="3">
    <source>
        <dbReference type="ARBA" id="ARBA00038968"/>
    </source>
</evidence>
<proteinExistence type="inferred from homology"/>
<comment type="function">
    <text evidence="8">Catalyzes the NAD-dependent dehydrogenation (oxidation) of a broad array of hydroxylated polyunsaturated fatty acids (mainly eicosanoids and docosanoids, including prostaglandins, lipoxins and resolvins), yielding their corresponding keto (oxo) metabolites. Decreases the levels of the pro-proliferative prostaglandins such as prostaglandin E2 (whose activity is increased in cancer because of an increase in the expression of cyclooxygenase 2) and generates oxo-fatty acid products that can profoundly influence cell function by abrogating pro-inflammatory cytokine expression. Converts resolvins E1, D1 and D2 to their oxo products, which represents a mode of resolvin inactivation. Resolvin E1 plays important roles during the resolution phase of acute inflammation, while resolvins D1 and D2 have a unique role in obesity-induced adipose inflammation.</text>
</comment>
<evidence type="ECO:0000256" key="18">
    <source>
        <dbReference type="ARBA" id="ARBA00048739"/>
    </source>
</evidence>
<dbReference type="PANTHER" id="PTHR44229">
    <property type="entry name" value="15-HYDROXYPROSTAGLANDIN DEHYDROGENASE [NAD(+)]"/>
    <property type="match status" value="1"/>
</dbReference>
<comment type="catalytic activity">
    <reaction evidence="9">
        <text>prostaglandin E1 + NAD(+) = 15-oxoprostaglandin E1 + NADH + H(+)</text>
        <dbReference type="Rhea" id="RHEA:16477"/>
        <dbReference type="ChEBI" id="CHEBI:15378"/>
        <dbReference type="ChEBI" id="CHEBI:57397"/>
        <dbReference type="ChEBI" id="CHEBI:57401"/>
        <dbReference type="ChEBI" id="CHEBI:57540"/>
        <dbReference type="ChEBI" id="CHEBI:57945"/>
    </reaction>
    <physiologicalReaction direction="left-to-right" evidence="9">
        <dbReference type="Rhea" id="RHEA:16478"/>
    </physiologicalReaction>
</comment>
<gene>
    <name evidence="23" type="ORF">C0Q70_20108</name>
</gene>
<evidence type="ECO:0000313" key="24">
    <source>
        <dbReference type="Proteomes" id="UP000245119"/>
    </source>
</evidence>
<dbReference type="Proteomes" id="UP000245119">
    <property type="component" value="Linkage Group LG13"/>
</dbReference>
<dbReference type="GO" id="GO:0016404">
    <property type="term" value="F:15-hydroxyprostaglandin dehydrogenase (NAD+) activity"/>
    <property type="evidence" value="ECO:0007669"/>
    <property type="project" value="UniProtKB-EC"/>
</dbReference>
<evidence type="ECO:0000256" key="13">
    <source>
        <dbReference type="ARBA" id="ARBA00048144"/>
    </source>
</evidence>
<evidence type="ECO:0000256" key="14">
    <source>
        <dbReference type="ARBA" id="ARBA00048170"/>
    </source>
</evidence>
<evidence type="ECO:0000256" key="20">
    <source>
        <dbReference type="ARBA" id="ARBA00049151"/>
    </source>
</evidence>
<comment type="catalytic activity">
    <reaction evidence="21">
        <text>resolvin E1 + NAD(+) = 18-oxo-resolvin E1 + NADH + H(+)</text>
        <dbReference type="Rhea" id="RHEA:49244"/>
        <dbReference type="ChEBI" id="CHEBI:15378"/>
        <dbReference type="ChEBI" id="CHEBI:57540"/>
        <dbReference type="ChEBI" id="CHEBI:57945"/>
        <dbReference type="ChEBI" id="CHEBI:91000"/>
        <dbReference type="ChEBI" id="CHEBI:91001"/>
    </reaction>
    <physiologicalReaction direction="left-to-right" evidence="21">
        <dbReference type="Rhea" id="RHEA:49245"/>
    </physiologicalReaction>
</comment>
<comment type="catalytic activity">
    <reaction evidence="17">
        <text>prostaglandin A1 + NAD(+) = 15-oxo-prostaglandin A1 + NADH + H(+)</text>
        <dbReference type="Rhea" id="RHEA:41263"/>
        <dbReference type="ChEBI" id="CHEBI:15378"/>
        <dbReference type="ChEBI" id="CHEBI:57398"/>
        <dbReference type="ChEBI" id="CHEBI:57540"/>
        <dbReference type="ChEBI" id="CHEBI:57945"/>
        <dbReference type="ChEBI" id="CHEBI:85072"/>
    </reaction>
    <physiologicalReaction direction="left-to-right" evidence="17">
        <dbReference type="Rhea" id="RHEA:41264"/>
    </physiologicalReaction>
</comment>
<evidence type="ECO:0000256" key="2">
    <source>
        <dbReference type="ARBA" id="ARBA00023002"/>
    </source>
</evidence>
<evidence type="ECO:0000256" key="19">
    <source>
        <dbReference type="ARBA" id="ARBA00048921"/>
    </source>
</evidence>
<comment type="catalytic activity">
    <reaction evidence="20">
        <text>(15S)-hydroxy-(5Z,8Z,11Z,13E)-eicosatetraenoate + NAD(+) = 15-oxo-(5Z,8Z,11Z,13E)-eicosatetraenoate + NADH + H(+)</text>
        <dbReference type="Rhea" id="RHEA:23260"/>
        <dbReference type="ChEBI" id="CHEBI:15378"/>
        <dbReference type="ChEBI" id="CHEBI:57409"/>
        <dbReference type="ChEBI" id="CHEBI:57410"/>
        <dbReference type="ChEBI" id="CHEBI:57540"/>
        <dbReference type="ChEBI" id="CHEBI:57945"/>
        <dbReference type="EC" id="1.1.1.232"/>
    </reaction>
    <physiologicalReaction direction="left-to-right" evidence="20">
        <dbReference type="Rhea" id="RHEA:23261"/>
    </physiologicalReaction>
</comment>